<comment type="caution">
    <text evidence="2">The sequence shown here is derived from an EMBL/GenBank/DDBJ whole genome shotgun (WGS) entry which is preliminary data.</text>
</comment>
<evidence type="ECO:0000256" key="1">
    <source>
        <dbReference type="SAM" id="SignalP"/>
    </source>
</evidence>
<dbReference type="AlphaFoldDB" id="A0A4Q4KKV4"/>
<protein>
    <recommendedName>
        <fullName evidence="4">DUF4412 domain-containing protein</fullName>
    </recommendedName>
</protein>
<evidence type="ECO:0008006" key="4">
    <source>
        <dbReference type="Google" id="ProtNLM"/>
    </source>
</evidence>
<sequence>MKKLSIIISLAIILISCNGTSQNTIKRYDVKSGIVNYKTTVNGEIMGSKISGSGVEELYFKEYGSIELKELKSSQTTYIKLFDKEQNETTETHNMTKIENGLIYTVDFKNELIISTESAAMMSMEDNADAQQTGKEMMIAMGGEKIADETFMGYDCEVWTLLGAKQWLHKGVLLKLESNLLGIKTLTEAVSIKFNVSVPEDNFKLPNYKIQESANQMNNDDFNGSMMDDEMNGEMDKEMEKLSKMSYEEWKKGAIANDEEMSEMSEEELRQTYDMIQKMIKMQQKE</sequence>
<dbReference type="RefSeq" id="WP_130093444.1">
    <property type="nucleotide sequence ID" value="NZ_SETE01000003.1"/>
</dbReference>
<keyword evidence="1" id="KW-0732">Signal</keyword>
<gene>
    <name evidence="2" type="ORF">ERX46_08535</name>
</gene>
<organism evidence="2 3">
    <name type="scientific">Brumimicrobium glaciale</name>
    <dbReference type="NCBI Taxonomy" id="200475"/>
    <lineage>
        <taxon>Bacteria</taxon>
        <taxon>Pseudomonadati</taxon>
        <taxon>Bacteroidota</taxon>
        <taxon>Flavobacteriia</taxon>
        <taxon>Flavobacteriales</taxon>
        <taxon>Crocinitomicaceae</taxon>
        <taxon>Brumimicrobium</taxon>
    </lineage>
</organism>
<dbReference type="PROSITE" id="PS51257">
    <property type="entry name" value="PROKAR_LIPOPROTEIN"/>
    <property type="match status" value="1"/>
</dbReference>
<reference evidence="2 3" key="1">
    <citation type="submission" date="2019-02" db="EMBL/GenBank/DDBJ databases">
        <title>Genome sequence of the sea-ice species Brumimicrobium glaciale.</title>
        <authorList>
            <person name="Bowman J.P."/>
        </authorList>
    </citation>
    <scope>NUCLEOTIDE SEQUENCE [LARGE SCALE GENOMIC DNA]</scope>
    <source>
        <strain evidence="2 3">IC156</strain>
    </source>
</reference>
<proteinExistence type="predicted"/>
<feature type="signal peptide" evidence="1">
    <location>
        <begin position="1"/>
        <end position="21"/>
    </location>
</feature>
<feature type="chain" id="PRO_5020630949" description="DUF4412 domain-containing protein" evidence="1">
    <location>
        <begin position="22"/>
        <end position="286"/>
    </location>
</feature>
<dbReference type="OrthoDB" id="5372426at2"/>
<evidence type="ECO:0000313" key="2">
    <source>
        <dbReference type="EMBL" id="RYM34003.1"/>
    </source>
</evidence>
<accession>A0A4Q4KKV4</accession>
<keyword evidence="3" id="KW-1185">Reference proteome</keyword>
<evidence type="ECO:0000313" key="3">
    <source>
        <dbReference type="Proteomes" id="UP000293952"/>
    </source>
</evidence>
<name>A0A4Q4KKV4_9FLAO</name>
<dbReference type="EMBL" id="SETE01000003">
    <property type="protein sequence ID" value="RYM34003.1"/>
    <property type="molecule type" value="Genomic_DNA"/>
</dbReference>
<dbReference type="Proteomes" id="UP000293952">
    <property type="component" value="Unassembled WGS sequence"/>
</dbReference>